<reference evidence="10" key="1">
    <citation type="submission" date="2014-05" db="EMBL/GenBank/DDBJ databases">
        <title>The transcriptome of the halophilic microalga Tetraselmis sp. GSL018 isolated from the Great Salt Lake, Utah.</title>
        <authorList>
            <person name="Jinkerson R.E."/>
            <person name="D'Adamo S."/>
            <person name="Posewitz M.C."/>
        </authorList>
    </citation>
    <scope>NUCLEOTIDE SEQUENCE</scope>
    <source>
        <strain evidence="10">GSL018</strain>
    </source>
</reference>
<keyword evidence="4" id="KW-0677">Repeat</keyword>
<dbReference type="PANTHER" id="PTHR11884">
    <property type="entry name" value="SELECTIN LIGAND RELATED"/>
    <property type="match status" value="1"/>
</dbReference>
<evidence type="ECO:0000256" key="2">
    <source>
        <dbReference type="ARBA" id="ARBA00022692"/>
    </source>
</evidence>
<dbReference type="InterPro" id="IPR001893">
    <property type="entry name" value="Cys-rich_GLG1_repeat"/>
</dbReference>
<name>A0A061SA33_9CHLO</name>
<dbReference type="Pfam" id="PF00839">
    <property type="entry name" value="Cys_rich_FGFR"/>
    <property type="match status" value="10"/>
</dbReference>
<feature type="chain" id="PRO_5030002253" evidence="9">
    <location>
        <begin position="24"/>
        <end position="890"/>
    </location>
</feature>
<dbReference type="EMBL" id="GBEZ01005388">
    <property type="protein sequence ID" value="JAC79914.1"/>
    <property type="molecule type" value="Transcribed_RNA"/>
</dbReference>
<keyword evidence="7" id="KW-0325">Glycoprotein</keyword>
<keyword evidence="5 8" id="KW-1133">Transmembrane helix</keyword>
<evidence type="ECO:0000256" key="7">
    <source>
        <dbReference type="ARBA" id="ARBA00023180"/>
    </source>
</evidence>
<protein>
    <submittedName>
        <fullName evidence="10">Golgi apparatus protein 1</fullName>
    </submittedName>
</protein>
<keyword evidence="3 9" id="KW-0732">Signal</keyword>
<keyword evidence="6 8" id="KW-0472">Membrane</keyword>
<gene>
    <name evidence="10" type="primary">ESL1</name>
    <name evidence="10" type="ORF">TSPGSL018_11544</name>
</gene>
<feature type="transmembrane region" description="Helical" evidence="8">
    <location>
        <begin position="841"/>
        <end position="865"/>
    </location>
</feature>
<comment type="subcellular location">
    <subcellularLocation>
        <location evidence="1">Membrane</location>
        <topology evidence="1">Single-pass type I membrane protein</topology>
    </subcellularLocation>
</comment>
<evidence type="ECO:0000256" key="3">
    <source>
        <dbReference type="ARBA" id="ARBA00022729"/>
    </source>
</evidence>
<dbReference type="InterPro" id="IPR017873">
    <property type="entry name" value="Cys-rich_GLG1_repeat_euk"/>
</dbReference>
<accession>A0A061SA33</accession>
<proteinExistence type="predicted"/>
<sequence length="890" mass="99459">MKFSRGFLALLLCAAVTAVLVSGESGEALAEKVAEAAEAQEYREEAPQKVVSDIVKEAPAAELNAGTGDISTTGACSADIDIFCPEITPGAGRIADCLSGQIKESSKGNKVDSKVSEDCKKELDDFKSDRATNINKDLGLATACKEEVKKHCKEDQLYSEPGAVLTCLREVKDQLSNACKEEVFKTQVEAANDYRNDAMLHELCEPDAASLCPDVKPGEGRVQQCLRNHRAQLSWDCQEELFRKEVEDADDLRLSTSLYKACLADKKQFCPKVKPGSNRAKDCLEDNMEKSGFSEQCKKELDAMRERRATDFRLDATLRKLCRDDIEEVCGYEKESLDSIASYDGRVSNCLMDYRDEIMKPACKSYVHKMIERASSDIRLNVPLADACFEDRAKYCEDVQPGSARVIRCLQDQRENLSYDCRATLFDMEVRMSESMDFQYPMKKACKTELESMCKDVEPKNGLQIKCLQENVESADMSAACKAEVKRQAQREAQDYRLNFRLNRACELDADELCADACSPFQGQACGGTVYRCLTENRAKIKDQACKDEVFYFIKMEVNDFRNDVLLAEACREDVSSYCDDVEGGNGRVHACLRKNRAKLSPKCKEEERKLNIIQSENIEFRPRLKKLCREERSVFCANVSPGKGRVVRCLQENMGKPGFSEGCRSEIARRQARRMTDYRLDFGVARECKSDIMGICKSAKDEADGENAAVLKCLAKNHKDLQSSCQNEVSRAMRMAIWTYTPKMKLTESCDAPAKSICGLGEVKPTFGKIGICLKQNMEKLPEECKAIMEIGAPKDARADFLSTLTLASLHSKLRGAEQTLGFKRGTLVTRRRGIRHITLTGWSALIGLASLVVVLISGLYACYYQQRYGKLPDIEAQSGPMVVKGSRK</sequence>
<dbReference type="PROSITE" id="PS51289">
    <property type="entry name" value="GLG1_C_RICH"/>
    <property type="match status" value="4"/>
</dbReference>
<organism evidence="10">
    <name type="scientific">Tetraselmis sp. GSL018</name>
    <dbReference type="NCBI Taxonomy" id="582737"/>
    <lineage>
        <taxon>Eukaryota</taxon>
        <taxon>Viridiplantae</taxon>
        <taxon>Chlorophyta</taxon>
        <taxon>core chlorophytes</taxon>
        <taxon>Chlorodendrophyceae</taxon>
        <taxon>Chlorodendrales</taxon>
        <taxon>Chlorodendraceae</taxon>
        <taxon>Tetraselmis</taxon>
    </lineage>
</organism>
<dbReference type="GO" id="GO:0000139">
    <property type="term" value="C:Golgi membrane"/>
    <property type="evidence" value="ECO:0007669"/>
    <property type="project" value="InterPro"/>
</dbReference>
<evidence type="ECO:0000256" key="6">
    <source>
        <dbReference type="ARBA" id="ARBA00023136"/>
    </source>
</evidence>
<dbReference type="AlphaFoldDB" id="A0A061SA33"/>
<evidence type="ECO:0000256" key="4">
    <source>
        <dbReference type="ARBA" id="ARBA00022737"/>
    </source>
</evidence>
<evidence type="ECO:0000256" key="9">
    <source>
        <dbReference type="SAM" id="SignalP"/>
    </source>
</evidence>
<evidence type="ECO:0000313" key="10">
    <source>
        <dbReference type="EMBL" id="JAC79914.1"/>
    </source>
</evidence>
<evidence type="ECO:0000256" key="1">
    <source>
        <dbReference type="ARBA" id="ARBA00004479"/>
    </source>
</evidence>
<dbReference type="PANTHER" id="PTHR11884:SF1">
    <property type="entry name" value="GOLGI APPARATUS PROTEIN 1"/>
    <property type="match status" value="1"/>
</dbReference>
<keyword evidence="2 8" id="KW-0812">Transmembrane</keyword>
<evidence type="ECO:0000256" key="5">
    <source>
        <dbReference type="ARBA" id="ARBA00022989"/>
    </source>
</evidence>
<dbReference type="InterPro" id="IPR039728">
    <property type="entry name" value="GLG1"/>
</dbReference>
<feature type="signal peptide" evidence="9">
    <location>
        <begin position="1"/>
        <end position="23"/>
    </location>
</feature>
<evidence type="ECO:0000256" key="8">
    <source>
        <dbReference type="SAM" id="Phobius"/>
    </source>
</evidence>